<organism evidence="1 2">
    <name type="scientific">Paraburkholderia dioscoreae</name>
    <dbReference type="NCBI Taxonomy" id="2604047"/>
    <lineage>
        <taxon>Bacteria</taxon>
        <taxon>Pseudomonadati</taxon>
        <taxon>Pseudomonadota</taxon>
        <taxon>Betaproteobacteria</taxon>
        <taxon>Burkholderiales</taxon>
        <taxon>Burkholderiaceae</taxon>
        <taxon>Paraburkholderia</taxon>
    </lineage>
</organism>
<dbReference type="KEGG" id="pdio:PDMSB3_0916"/>
<protein>
    <submittedName>
        <fullName evidence="1">Uncharacterized protein</fullName>
    </submittedName>
</protein>
<dbReference type="AlphaFoldDB" id="A0A5Q4ZJ42"/>
<keyword evidence="2" id="KW-1185">Reference proteome</keyword>
<reference evidence="1 2" key="1">
    <citation type="submission" date="2019-08" db="EMBL/GenBank/DDBJ databases">
        <authorList>
            <person name="Herpell B J."/>
        </authorList>
    </citation>
    <scope>NUCLEOTIDE SEQUENCE [LARGE SCALE GENOMIC DNA]</scope>
    <source>
        <strain evidence="2">Msb3</strain>
    </source>
</reference>
<dbReference type="EMBL" id="LR699553">
    <property type="protein sequence ID" value="VVD27378.1"/>
    <property type="molecule type" value="Genomic_DNA"/>
</dbReference>
<evidence type="ECO:0000313" key="2">
    <source>
        <dbReference type="Proteomes" id="UP000325811"/>
    </source>
</evidence>
<sequence length="115" mass="12447">MSKKSFSDDAGDSNETTEQALIALTAQIKAFVENRSLDSRFAAKLVRRLKKEADAISQGGNATKPGQKELKKAFDAVDEALRNHDAALLVTANAALRETDDTSASKKSQQRPAKK</sequence>
<gene>
    <name evidence="1" type="ORF">PDMSB3_0916</name>
</gene>
<name>A0A5Q4ZJ42_9BURK</name>
<accession>A0A5Q4ZJ42</accession>
<dbReference type="Proteomes" id="UP000325811">
    <property type="component" value="Chromosome I"/>
</dbReference>
<proteinExistence type="predicted"/>
<dbReference type="RefSeq" id="WP_165187357.1">
    <property type="nucleotide sequence ID" value="NZ_LR699553.1"/>
</dbReference>
<evidence type="ECO:0000313" key="1">
    <source>
        <dbReference type="EMBL" id="VVD27378.1"/>
    </source>
</evidence>